<dbReference type="PANTHER" id="PTHR21503">
    <property type="entry name" value="F-BOX-CONTAINING HYPOTHETICAL PROTEIN C.ELEGANS"/>
    <property type="match status" value="1"/>
</dbReference>
<dbReference type="HOGENOM" id="CLU_040220_3_0_1"/>
<dbReference type="Proteomes" id="UP000008281">
    <property type="component" value="Unassembled WGS sequence"/>
</dbReference>
<feature type="domain" description="F-box" evidence="1">
    <location>
        <begin position="1"/>
        <end position="48"/>
    </location>
</feature>
<evidence type="ECO:0000313" key="2">
    <source>
        <dbReference type="EMBL" id="EFP05988.1"/>
    </source>
</evidence>
<name>E3MN87_CAERE</name>
<evidence type="ECO:0000259" key="1">
    <source>
        <dbReference type="PROSITE" id="PS50181"/>
    </source>
</evidence>
<dbReference type="Pfam" id="PF00646">
    <property type="entry name" value="F-box"/>
    <property type="match status" value="1"/>
</dbReference>
<sequence>MKFLRFPTLVLEKIFENFAVPELLFLSFCSKRMRFLIQLLEKCRLKDIKTINYSFVSDDRVMILGLSNNNKPSIDLVLTPVERKKMVPMGLFGMDRDMICCIDWSSLCWYSKYLYDKKKKEVIVQGVHNYLYQFFGPSIRYQVVSDCDELPPKLENIQLSHIALTKLKTKQKKVEDYFKASPYQEYMRIHENMNGMISQKSVVYLTKHLEIDCCHSFGDDALFRFKGSSLLLVDAMFSDKTLIRFLNEWKSGTAFQQLKHLSIHCPSHQFLDPSTVQREVGMQYFEGFLEMKWKQWTMVGRFQDKRWIPRSFKSRDYLIREFDGAGASIQISSTHFNFVVWSASKNSQHI</sequence>
<dbReference type="PANTHER" id="PTHR21503:SF8">
    <property type="entry name" value="F-BOX ASSOCIATED DOMAIN-CONTAINING PROTEIN-RELATED"/>
    <property type="match status" value="1"/>
</dbReference>
<proteinExistence type="predicted"/>
<evidence type="ECO:0000313" key="3">
    <source>
        <dbReference type="Proteomes" id="UP000008281"/>
    </source>
</evidence>
<dbReference type="InParanoid" id="E3MN87"/>
<dbReference type="AlphaFoldDB" id="E3MN87"/>
<gene>
    <name evidence="2" type="ORF">CRE_04904</name>
</gene>
<accession>E3MN87</accession>
<dbReference type="InterPro" id="IPR001810">
    <property type="entry name" value="F-box_dom"/>
</dbReference>
<keyword evidence="3" id="KW-1185">Reference proteome</keyword>
<dbReference type="EMBL" id="DS268459">
    <property type="protein sequence ID" value="EFP05988.1"/>
    <property type="molecule type" value="Genomic_DNA"/>
</dbReference>
<dbReference type="PROSITE" id="PS50181">
    <property type="entry name" value="FBOX"/>
    <property type="match status" value="1"/>
</dbReference>
<protein>
    <recommendedName>
        <fullName evidence="1">F-box domain-containing protein</fullName>
    </recommendedName>
</protein>
<organism evidence="3">
    <name type="scientific">Caenorhabditis remanei</name>
    <name type="common">Caenorhabditis vulgaris</name>
    <dbReference type="NCBI Taxonomy" id="31234"/>
    <lineage>
        <taxon>Eukaryota</taxon>
        <taxon>Metazoa</taxon>
        <taxon>Ecdysozoa</taxon>
        <taxon>Nematoda</taxon>
        <taxon>Chromadorea</taxon>
        <taxon>Rhabditida</taxon>
        <taxon>Rhabditina</taxon>
        <taxon>Rhabditomorpha</taxon>
        <taxon>Rhabditoidea</taxon>
        <taxon>Rhabditidae</taxon>
        <taxon>Peloderinae</taxon>
        <taxon>Caenorhabditis</taxon>
    </lineage>
</organism>
<reference evidence="2" key="1">
    <citation type="submission" date="2007-07" db="EMBL/GenBank/DDBJ databases">
        <title>PCAP assembly of the Caenorhabditis remanei genome.</title>
        <authorList>
            <consortium name="The Caenorhabditis remanei Sequencing Consortium"/>
            <person name="Wilson R.K."/>
        </authorList>
    </citation>
    <scope>NUCLEOTIDE SEQUENCE [LARGE SCALE GENOMIC DNA]</scope>
    <source>
        <strain evidence="2">PB4641</strain>
    </source>
</reference>